<feature type="region of interest" description="Disordered" evidence="1">
    <location>
        <begin position="97"/>
        <end position="120"/>
    </location>
</feature>
<organism evidence="2 4">
    <name type="scientific">Oleiagrimonas soli</name>
    <dbReference type="NCBI Taxonomy" id="1543381"/>
    <lineage>
        <taxon>Bacteria</taxon>
        <taxon>Pseudomonadati</taxon>
        <taxon>Pseudomonadota</taxon>
        <taxon>Gammaproteobacteria</taxon>
        <taxon>Lysobacterales</taxon>
        <taxon>Rhodanobacteraceae</taxon>
        <taxon>Oleiagrimonas</taxon>
    </lineage>
</organism>
<dbReference type="Proteomes" id="UP000029708">
    <property type="component" value="Unassembled WGS sequence"/>
</dbReference>
<name>A0A099CWG6_9GAMM</name>
<dbReference type="EMBL" id="JACHET010000001">
    <property type="protein sequence ID" value="MBB6183170.1"/>
    <property type="molecule type" value="Genomic_DNA"/>
</dbReference>
<sequence length="120" mass="13333">MNTKSKTAQHDPWETGELGRSMDHVAVVDEATAKSVDNAMGLHPVSIRLEKELIAQLKLIAKCHGVAYQPMIRDLLNRFAAAELKAIVADMEANAAKRMEREGSDKGPVAEYFERERRSA</sequence>
<dbReference type="OrthoDB" id="5684171at2"/>
<gene>
    <name evidence="3" type="ORF">HNQ86_000515</name>
    <name evidence="2" type="ORF">LF63_0108475</name>
</gene>
<dbReference type="AlphaFoldDB" id="A0A099CWG6"/>
<dbReference type="EMBL" id="JROI01000010">
    <property type="protein sequence ID" value="KGI78333.1"/>
    <property type="molecule type" value="Genomic_DNA"/>
</dbReference>
<feature type="region of interest" description="Disordered" evidence="1">
    <location>
        <begin position="1"/>
        <end position="21"/>
    </location>
</feature>
<dbReference type="Proteomes" id="UP000560000">
    <property type="component" value="Unassembled WGS sequence"/>
</dbReference>
<evidence type="ECO:0000256" key="1">
    <source>
        <dbReference type="SAM" id="MobiDB-lite"/>
    </source>
</evidence>
<evidence type="ECO:0000313" key="3">
    <source>
        <dbReference type="EMBL" id="MBB6183170.1"/>
    </source>
</evidence>
<reference evidence="3 5" key="2">
    <citation type="submission" date="2020-08" db="EMBL/GenBank/DDBJ databases">
        <title>Genomic Encyclopedia of Type Strains, Phase IV (KMG-IV): sequencing the most valuable type-strain genomes for metagenomic binning, comparative biology and taxonomic classification.</title>
        <authorList>
            <person name="Goeker M."/>
        </authorList>
    </citation>
    <scope>NUCLEOTIDE SEQUENCE [LARGE SCALE GENOMIC DNA]</scope>
    <source>
        <strain evidence="3 5">DSM 107085</strain>
    </source>
</reference>
<comment type="caution">
    <text evidence="2">The sequence shown here is derived from an EMBL/GenBank/DDBJ whole genome shotgun (WGS) entry which is preliminary data.</text>
</comment>
<evidence type="ECO:0000313" key="4">
    <source>
        <dbReference type="Proteomes" id="UP000029708"/>
    </source>
</evidence>
<protein>
    <submittedName>
        <fullName evidence="3">Putative DNA binding CopG/RHH family protein</fullName>
    </submittedName>
</protein>
<evidence type="ECO:0000313" key="5">
    <source>
        <dbReference type="Proteomes" id="UP000560000"/>
    </source>
</evidence>
<accession>A0A099CWG6</accession>
<dbReference type="HOGENOM" id="CLU_156499_0_0_6"/>
<evidence type="ECO:0000313" key="2">
    <source>
        <dbReference type="EMBL" id="KGI78333.1"/>
    </source>
</evidence>
<proteinExistence type="predicted"/>
<reference evidence="2 4" key="1">
    <citation type="submission" date="2014-09" db="EMBL/GenBank/DDBJ databases">
        <title>Xanthomonadaceae 3.5X direct submission.</title>
        <authorList>
            <person name="Fang T."/>
            <person name="Wang H."/>
        </authorList>
    </citation>
    <scope>NUCLEOTIDE SEQUENCE [LARGE SCALE GENOMIC DNA]</scope>
    <source>
        <strain evidence="2 4">3.5X</strain>
    </source>
</reference>
<dbReference type="RefSeq" id="WP_043101018.1">
    <property type="nucleotide sequence ID" value="NZ_JACHET010000001.1"/>
</dbReference>
<keyword evidence="4" id="KW-1185">Reference proteome</keyword>